<evidence type="ECO:0000313" key="15">
    <source>
        <dbReference type="Proteomes" id="UP000273278"/>
    </source>
</evidence>
<reference evidence="14 15" key="1">
    <citation type="submission" date="2016-10" db="EMBL/GenBank/DDBJ databases">
        <title>Complete genome of the TMA-utilizing, human hosted archaeon Methanomethylophilus alvus Gen. nov, sp. nov., strain Mx-05, derived from a pure culture.</title>
        <authorList>
            <person name="Brugere J.-F."/>
            <person name="Ben Hania W."/>
            <person name="Chaudhary P.P."/>
            <person name="Gaci N."/>
            <person name="Borrel G."/>
            <person name="Cao Van Tuat L."/>
            <person name="Fardeau M.-L."/>
            <person name="Harris H.M.B."/>
            <person name="O'Toole P.W."/>
            <person name="Ollivier B."/>
        </authorList>
    </citation>
    <scope>NUCLEOTIDE SEQUENCE [LARGE SCALE GENOMIC DNA]</scope>
    <source>
        <strain evidence="14 15">Mx-05</strain>
    </source>
</reference>
<evidence type="ECO:0000256" key="11">
    <source>
        <dbReference type="HAMAP-Rule" id="MF_00700"/>
    </source>
</evidence>
<keyword evidence="5 11" id="KW-0548">Nucleotidyltransferase</keyword>
<evidence type="ECO:0000256" key="8">
    <source>
        <dbReference type="ARBA" id="ARBA00022842"/>
    </source>
</evidence>
<keyword evidence="7 11" id="KW-0479">Metal-binding</keyword>
<evidence type="ECO:0000256" key="5">
    <source>
        <dbReference type="ARBA" id="ARBA00022695"/>
    </source>
</evidence>
<dbReference type="NCBIfam" id="TIGR00335">
    <property type="entry name" value="primase_sml"/>
    <property type="match status" value="1"/>
</dbReference>
<keyword evidence="4 11" id="KW-0808">Transferase</keyword>
<proteinExistence type="inferred from homology"/>
<evidence type="ECO:0000256" key="3">
    <source>
        <dbReference type="ARBA" id="ARBA00022515"/>
    </source>
</evidence>
<comment type="cofactor">
    <cofactor evidence="11">
        <name>Mg(2+)</name>
        <dbReference type="ChEBI" id="CHEBI:18420"/>
    </cofactor>
    <cofactor evidence="11">
        <name>Mn(2+)</name>
        <dbReference type="ChEBI" id="CHEBI:29035"/>
    </cofactor>
</comment>
<dbReference type="HAMAP" id="MF_00700">
    <property type="entry name" value="DNA_primase_sml_arc"/>
    <property type="match status" value="1"/>
</dbReference>
<accession>A0A3G3IIU0</accession>
<evidence type="ECO:0000256" key="7">
    <source>
        <dbReference type="ARBA" id="ARBA00022723"/>
    </source>
</evidence>
<comment type="function">
    <text evidence="11">Catalytic subunit of DNA primase, an RNA polymerase that catalyzes the synthesis of short RNA molecules used as primers for DNA polymerase during DNA replication. The small subunit contains the primase catalytic core and has DNA synthesis activity on its own. Binding to the large subunit stabilizes and modulates the activity, increasing the rate of DNA synthesis while decreasing the length of the DNA fragments, and conferring RNA synthesis capability. The DNA polymerase activity may enable DNA primase to also catalyze primer extension after primer synthesis. May also play a role in DNA repair.</text>
</comment>
<dbReference type="EMBL" id="CP017686">
    <property type="protein sequence ID" value="AYQ55763.1"/>
    <property type="molecule type" value="Genomic_DNA"/>
</dbReference>
<dbReference type="GeneID" id="41322438"/>
<keyword evidence="2 11" id="KW-0240">DNA-directed RNA polymerase</keyword>
<name>A0A3G3IIU0_9ARCH</name>
<evidence type="ECO:0000256" key="4">
    <source>
        <dbReference type="ARBA" id="ARBA00022679"/>
    </source>
</evidence>
<dbReference type="InterPro" id="IPR014052">
    <property type="entry name" value="DNA_primase_ssu_euk/arc"/>
</dbReference>
<keyword evidence="9 11" id="KW-0804">Transcription</keyword>
<protein>
    <recommendedName>
        <fullName evidence="11">DNA primase small subunit PriS</fullName>
        <ecNumber evidence="11">2.7.7.-</ecNumber>
    </recommendedName>
</protein>
<dbReference type="Gene3D" id="3.90.920.10">
    <property type="entry name" value="DNA primase, PRIM domain"/>
    <property type="match status" value="1"/>
</dbReference>
<evidence type="ECO:0000256" key="2">
    <source>
        <dbReference type="ARBA" id="ARBA00022478"/>
    </source>
</evidence>
<evidence type="ECO:0000256" key="6">
    <source>
        <dbReference type="ARBA" id="ARBA00022705"/>
    </source>
</evidence>
<evidence type="ECO:0000256" key="9">
    <source>
        <dbReference type="ARBA" id="ARBA00023163"/>
    </source>
</evidence>
<comment type="similarity">
    <text evidence="1 11 12">Belongs to the eukaryotic-type primase small subunit family.</text>
</comment>
<keyword evidence="3 11" id="KW-0639">Primosome</keyword>
<evidence type="ECO:0000256" key="12">
    <source>
        <dbReference type="RuleBase" id="RU003514"/>
    </source>
</evidence>
<dbReference type="GO" id="GO:1990077">
    <property type="term" value="C:primosome complex"/>
    <property type="evidence" value="ECO:0007669"/>
    <property type="project" value="UniProtKB-KW"/>
</dbReference>
<dbReference type="GO" id="GO:0046872">
    <property type="term" value="F:metal ion binding"/>
    <property type="evidence" value="ECO:0007669"/>
    <property type="project" value="UniProtKB-KW"/>
</dbReference>
<comment type="subunit">
    <text evidence="11">Heterodimer of a small subunit (PriS) and a large subunit (PriL).</text>
</comment>
<dbReference type="GO" id="GO:0003899">
    <property type="term" value="F:DNA-directed RNA polymerase activity"/>
    <property type="evidence" value="ECO:0007669"/>
    <property type="project" value="UniProtKB-UniRule"/>
</dbReference>
<dbReference type="AlphaFoldDB" id="A0A3G3IIU0"/>
<keyword evidence="6 11" id="KW-0235">DNA replication</keyword>
<keyword evidence="8 11" id="KW-0460">Magnesium</keyword>
<gene>
    <name evidence="11" type="primary">priS</name>
    <name evidence="14" type="ORF">BKD89_08205</name>
</gene>
<evidence type="ECO:0000256" key="10">
    <source>
        <dbReference type="ARBA" id="ARBA00023211"/>
    </source>
</evidence>
<evidence type="ECO:0000313" key="14">
    <source>
        <dbReference type="EMBL" id="AYQ55763.1"/>
    </source>
</evidence>
<sequence>MADRMEPAKGETPGDTLLDANNRFLFKMFRRYYRSFRPEMPDRFTRKEFGFIPFGKTMQRHMAFTSQDDLKIFMASKVPAHSYYSTSYYRYPSKPVMEDKEWMGAELIFDLDADHLAGADEMTYAEMMVQIRKEMIALCDDYLFSDLGFSEDQVHICFSGGRGYHAHIRSNDIFTLGTHERRELVDYISCTGLNLDWVFPEKPYVASARERGDGTTVSNVHTYRLIPSEEEGGWKRKMRRALAEICKDIEESDPKTIKKKYPSVKSSNPTLAKMSDHLRKCEKDMFQRNSMADLTSTEQEILMKCAADAAPLMSSEVDKPVTPDIKRLIRLPGSLHGKTGLRVSHITRQQLTDYDPLQYAVPDVYTDDPVKVTMRKDMDLDILGEHLVLKGETEVPEYAAPFLIGRKYADWGWASERSGRLFG</sequence>
<dbReference type="PANTHER" id="PTHR10536">
    <property type="entry name" value="DNA PRIMASE SMALL SUBUNIT"/>
    <property type="match status" value="1"/>
</dbReference>
<dbReference type="InterPro" id="IPR023639">
    <property type="entry name" value="DNA_primase_ssu_PriS"/>
</dbReference>
<evidence type="ECO:0000256" key="1">
    <source>
        <dbReference type="ARBA" id="ARBA00009762"/>
    </source>
</evidence>
<dbReference type="Pfam" id="PF01896">
    <property type="entry name" value="DNA_primase_S"/>
    <property type="match status" value="1"/>
</dbReference>
<keyword evidence="10 11" id="KW-0464">Manganese</keyword>
<dbReference type="Proteomes" id="UP000273278">
    <property type="component" value="Chromosome"/>
</dbReference>
<feature type="active site" evidence="11">
    <location>
        <position position="318"/>
    </location>
</feature>
<comment type="function">
    <text evidence="13">RNA polymerase that catalyzes the synthesis of short RNA molecules used as primers for DNA polymerase during DNA replication.</text>
</comment>
<dbReference type="OMA" id="GYHVHVR"/>
<dbReference type="RefSeq" id="WP_015505546.1">
    <property type="nucleotide sequence ID" value="NZ_CAYARL010000009.1"/>
</dbReference>
<dbReference type="GO" id="GO:0000428">
    <property type="term" value="C:DNA-directed RNA polymerase complex"/>
    <property type="evidence" value="ECO:0007669"/>
    <property type="project" value="UniProtKB-KW"/>
</dbReference>
<organism evidence="14 15">
    <name type="scientific">Methanomethylophilus alvi</name>
    <dbReference type="NCBI Taxonomy" id="1291540"/>
    <lineage>
        <taxon>Archaea</taxon>
        <taxon>Methanobacteriati</taxon>
        <taxon>Thermoplasmatota</taxon>
        <taxon>Thermoplasmata</taxon>
        <taxon>Methanomassiliicoccales</taxon>
        <taxon>Methanomethylophilaceae</taxon>
        <taxon>Methanomethylophilus</taxon>
    </lineage>
</organism>
<evidence type="ECO:0000256" key="13">
    <source>
        <dbReference type="RuleBase" id="RU004224"/>
    </source>
</evidence>
<dbReference type="SUPFAM" id="SSF56747">
    <property type="entry name" value="Prim-pol domain"/>
    <property type="match status" value="1"/>
</dbReference>
<dbReference type="InterPro" id="IPR002755">
    <property type="entry name" value="DNA_primase_S"/>
</dbReference>
<feature type="active site" evidence="11">
    <location>
        <position position="110"/>
    </location>
</feature>
<dbReference type="EC" id="2.7.7.-" evidence="11"/>
<feature type="active site" evidence="11">
    <location>
        <position position="112"/>
    </location>
</feature>
<dbReference type="GO" id="GO:0006269">
    <property type="term" value="P:DNA replication, synthesis of primer"/>
    <property type="evidence" value="ECO:0007669"/>
    <property type="project" value="UniProtKB-UniRule"/>
</dbReference>